<evidence type="ECO:0000256" key="1">
    <source>
        <dbReference type="ARBA" id="ARBA00022737"/>
    </source>
</evidence>
<keyword evidence="2" id="KW-0862">Zinc</keyword>
<comment type="caution">
    <text evidence="3">The sequence shown here is derived from an EMBL/GenBank/DDBJ whole genome shotgun (WGS) entry which is preliminary data.</text>
</comment>
<evidence type="ECO:0000313" key="3">
    <source>
        <dbReference type="EMBL" id="CAG2057452.1"/>
    </source>
</evidence>
<gene>
    <name evidence="3" type="ORF">TPAB3V08_LOCUS4431</name>
</gene>
<dbReference type="PANTHER" id="PTHR24207:SF2">
    <property type="entry name" value="ZYX102 PROTEIN"/>
    <property type="match status" value="1"/>
</dbReference>
<name>A0ABN7NRH4_TIMPD</name>
<keyword evidence="2" id="KW-0440">LIM domain</keyword>
<accession>A0ABN7NRH4</accession>
<dbReference type="PANTHER" id="PTHR24207">
    <property type="entry name" value="ZYX102 PROTEIN"/>
    <property type="match status" value="1"/>
</dbReference>
<keyword evidence="1" id="KW-0677">Repeat</keyword>
<keyword evidence="4" id="KW-1185">Reference proteome</keyword>
<proteinExistence type="predicted"/>
<protein>
    <submittedName>
        <fullName evidence="3">Uncharacterized protein</fullName>
    </submittedName>
</protein>
<organism evidence="3 4">
    <name type="scientific">Timema podura</name>
    <name type="common">Walking stick</name>
    <dbReference type="NCBI Taxonomy" id="61482"/>
    <lineage>
        <taxon>Eukaryota</taxon>
        <taxon>Metazoa</taxon>
        <taxon>Ecdysozoa</taxon>
        <taxon>Arthropoda</taxon>
        <taxon>Hexapoda</taxon>
        <taxon>Insecta</taxon>
        <taxon>Pterygota</taxon>
        <taxon>Neoptera</taxon>
        <taxon>Polyneoptera</taxon>
        <taxon>Phasmatodea</taxon>
        <taxon>Timematodea</taxon>
        <taxon>Timematoidea</taxon>
        <taxon>Timematidae</taxon>
        <taxon>Timema</taxon>
    </lineage>
</organism>
<sequence>MPEAGQEETVRVVALDRSFHIACYKCELANAPVVLSSTAEDGEIEVRISVGIGLLIFKIIFDVQNHGDLVENVKI</sequence>
<dbReference type="EMBL" id="CAJPIN010005446">
    <property type="protein sequence ID" value="CAG2057452.1"/>
    <property type="molecule type" value="Genomic_DNA"/>
</dbReference>
<dbReference type="Proteomes" id="UP001153148">
    <property type="component" value="Unassembled WGS sequence"/>
</dbReference>
<keyword evidence="2" id="KW-0479">Metal-binding</keyword>
<evidence type="ECO:0000256" key="2">
    <source>
        <dbReference type="ARBA" id="ARBA00023038"/>
    </source>
</evidence>
<reference evidence="3" key="1">
    <citation type="submission" date="2021-03" db="EMBL/GenBank/DDBJ databases">
        <authorList>
            <person name="Tran Van P."/>
        </authorList>
    </citation>
    <scope>NUCLEOTIDE SEQUENCE</scope>
</reference>
<evidence type="ECO:0000313" key="4">
    <source>
        <dbReference type="Proteomes" id="UP001153148"/>
    </source>
</evidence>